<evidence type="ECO:0000313" key="2">
    <source>
        <dbReference type="Proteomes" id="UP001595973"/>
    </source>
</evidence>
<reference evidence="2" key="1">
    <citation type="journal article" date="2019" name="Int. J. Syst. Evol. Microbiol.">
        <title>The Global Catalogue of Microorganisms (GCM) 10K type strain sequencing project: providing services to taxonomists for standard genome sequencing and annotation.</title>
        <authorList>
            <consortium name="The Broad Institute Genomics Platform"/>
            <consortium name="The Broad Institute Genome Sequencing Center for Infectious Disease"/>
            <person name="Wu L."/>
            <person name="Ma J."/>
        </authorList>
    </citation>
    <scope>NUCLEOTIDE SEQUENCE [LARGE SCALE GENOMIC DNA]</scope>
    <source>
        <strain evidence="2">CGMCC 4.7283</strain>
    </source>
</reference>
<evidence type="ECO:0000313" key="1">
    <source>
        <dbReference type="EMBL" id="MFC4667567.1"/>
    </source>
</evidence>
<name>A0ABV9KBW5_9RHOB</name>
<protein>
    <recommendedName>
        <fullName evidence="3">EcxA zinc-binding domain-containing protein</fullName>
    </recommendedName>
</protein>
<proteinExistence type="predicted"/>
<dbReference type="RefSeq" id="WP_380715797.1">
    <property type="nucleotide sequence ID" value="NZ_JBHSGI010000002.1"/>
</dbReference>
<organism evidence="1 2">
    <name type="scientific">Seohaeicola nanhaiensis</name>
    <dbReference type="NCBI Taxonomy" id="1387282"/>
    <lineage>
        <taxon>Bacteria</taxon>
        <taxon>Pseudomonadati</taxon>
        <taxon>Pseudomonadota</taxon>
        <taxon>Alphaproteobacteria</taxon>
        <taxon>Rhodobacterales</taxon>
        <taxon>Roseobacteraceae</taxon>
        <taxon>Seohaeicola</taxon>
    </lineage>
</organism>
<dbReference type="EMBL" id="JBHSGI010000002">
    <property type="protein sequence ID" value="MFC4667567.1"/>
    <property type="molecule type" value="Genomic_DNA"/>
</dbReference>
<sequence>MVNREEVEEQLHQIVEVMLGEAGVRDYQRPMQTLLGQSGPFEYQPPNEHDSKASFQAELKLVKDLLRHLLALQGLLGVAASQADSSVEAVRMRVNIDYKLFRNAPRAFIRNPVDLVRKNIADSGGFNILGPVLADYQAALADRLTELKNQQEKFWNLKGRAPDHYARVIALHLARLYSSHTGRFPTLGTSGITGDPSTAYSRALKAVFSTLQIETRVRGPASWALNQLTEADLVRPKSQYPGTLPRGISLGH</sequence>
<evidence type="ECO:0008006" key="3">
    <source>
        <dbReference type="Google" id="ProtNLM"/>
    </source>
</evidence>
<comment type="caution">
    <text evidence="1">The sequence shown here is derived from an EMBL/GenBank/DDBJ whole genome shotgun (WGS) entry which is preliminary data.</text>
</comment>
<gene>
    <name evidence="1" type="ORF">ACFO5X_03300</name>
</gene>
<accession>A0ABV9KBW5</accession>
<keyword evidence="2" id="KW-1185">Reference proteome</keyword>
<dbReference type="Proteomes" id="UP001595973">
    <property type="component" value="Unassembled WGS sequence"/>
</dbReference>